<dbReference type="Proteomes" id="UP001595755">
    <property type="component" value="Unassembled WGS sequence"/>
</dbReference>
<comment type="similarity">
    <text evidence="1">Belongs to the ATP-dependent AMP-binding enzyme family.</text>
</comment>
<comment type="caution">
    <text evidence="4">The sequence shown here is derived from an EMBL/GenBank/DDBJ whole genome shotgun (WGS) entry which is preliminary data.</text>
</comment>
<dbReference type="InterPro" id="IPR025110">
    <property type="entry name" value="AMP-bd_C"/>
</dbReference>
<protein>
    <submittedName>
        <fullName evidence="4">Class I adenylate-forming enzyme family protein</fullName>
    </submittedName>
</protein>
<dbReference type="InterPro" id="IPR000873">
    <property type="entry name" value="AMP-dep_synth/lig_dom"/>
</dbReference>
<proteinExistence type="inferred from homology"/>
<feature type="domain" description="AMP-binding enzyme C-terminal" evidence="3">
    <location>
        <begin position="378"/>
        <end position="448"/>
    </location>
</feature>
<name>A0ABV8SF57_9BACL</name>
<dbReference type="RefSeq" id="WP_204601435.1">
    <property type="nucleotide sequence ID" value="NZ_JBHSED010000040.1"/>
</dbReference>
<dbReference type="Gene3D" id="3.30.300.30">
    <property type="match status" value="1"/>
</dbReference>
<accession>A0ABV8SF57</accession>
<sequence>MKSGLADNGDFYSRLFPSAPDLDRLALKHQTGITYGMLEAEIERWRRRLADQGVRRNSLVAMSLPNSFTFVYVLYALWKQGAQAMLIDPRLKRAEADDIIQSQRPNFFIHPTEAPSPLGGFKEEIAVGVDQLHEEESPRVYALRLFSSGSTGKPKTIGRKAEALLLDMRKLSGGRYLEEKDRVLALSPLCHTYGLLNGLMQTLCRGAALHFASVNLSKSLLKTIREDRITVIYGVPFHYQLLLESPDDQPLPDVRAAISAGEPLSIELYEQFAAKYGVRIGQQYGTSETGVLAMDWKGEHPGSVGCVLEGVELSMAGEEEIAVRLAECPYLDEQGAERYREGAFHTSDRGERRDGLLYVHGRMDSVMAIGGLKVDLLEIEAKLRQFPGIADVTVYADRQAGSVGAYVQAKDGCKEEELLSWCRTNMAAHKIPQALYWVDELPRTSTGKVIRRRLEGAR</sequence>
<reference evidence="5" key="1">
    <citation type="journal article" date="2019" name="Int. J. Syst. Evol. Microbiol.">
        <title>The Global Catalogue of Microorganisms (GCM) 10K type strain sequencing project: providing services to taxonomists for standard genome sequencing and annotation.</title>
        <authorList>
            <consortium name="The Broad Institute Genomics Platform"/>
            <consortium name="The Broad Institute Genome Sequencing Center for Infectious Disease"/>
            <person name="Wu L."/>
            <person name="Ma J."/>
        </authorList>
    </citation>
    <scope>NUCLEOTIDE SEQUENCE [LARGE SCALE GENOMIC DNA]</scope>
    <source>
        <strain evidence="5">CGMCC 4.1641</strain>
    </source>
</reference>
<evidence type="ECO:0000313" key="4">
    <source>
        <dbReference type="EMBL" id="MFC4305870.1"/>
    </source>
</evidence>
<dbReference type="Pfam" id="PF00501">
    <property type="entry name" value="AMP-binding"/>
    <property type="match status" value="1"/>
</dbReference>
<dbReference type="EMBL" id="JBHSED010000040">
    <property type="protein sequence ID" value="MFC4305870.1"/>
    <property type="molecule type" value="Genomic_DNA"/>
</dbReference>
<dbReference type="CDD" id="cd04433">
    <property type="entry name" value="AFD_class_I"/>
    <property type="match status" value="1"/>
</dbReference>
<evidence type="ECO:0000313" key="5">
    <source>
        <dbReference type="Proteomes" id="UP001595755"/>
    </source>
</evidence>
<dbReference type="PANTHER" id="PTHR43201">
    <property type="entry name" value="ACYL-COA SYNTHETASE"/>
    <property type="match status" value="1"/>
</dbReference>
<organism evidence="4 5">
    <name type="scientific">Cohnella boryungensis</name>
    <dbReference type="NCBI Taxonomy" id="768479"/>
    <lineage>
        <taxon>Bacteria</taxon>
        <taxon>Bacillati</taxon>
        <taxon>Bacillota</taxon>
        <taxon>Bacilli</taxon>
        <taxon>Bacillales</taxon>
        <taxon>Paenibacillaceae</taxon>
        <taxon>Cohnella</taxon>
    </lineage>
</organism>
<dbReference type="Gene3D" id="3.40.50.12780">
    <property type="entry name" value="N-terminal domain of ligase-like"/>
    <property type="match status" value="1"/>
</dbReference>
<feature type="domain" description="AMP-dependent synthetase/ligase" evidence="2">
    <location>
        <begin position="23"/>
        <end position="319"/>
    </location>
</feature>
<dbReference type="SUPFAM" id="SSF56801">
    <property type="entry name" value="Acetyl-CoA synthetase-like"/>
    <property type="match status" value="1"/>
</dbReference>
<dbReference type="PANTHER" id="PTHR43201:SF8">
    <property type="entry name" value="ACYL-COA SYNTHETASE FAMILY MEMBER 3"/>
    <property type="match status" value="1"/>
</dbReference>
<evidence type="ECO:0000256" key="1">
    <source>
        <dbReference type="ARBA" id="ARBA00006432"/>
    </source>
</evidence>
<dbReference type="Pfam" id="PF13193">
    <property type="entry name" value="AMP-binding_C"/>
    <property type="match status" value="1"/>
</dbReference>
<gene>
    <name evidence="4" type="ORF">ACFO1S_20780</name>
</gene>
<evidence type="ECO:0000259" key="2">
    <source>
        <dbReference type="Pfam" id="PF00501"/>
    </source>
</evidence>
<keyword evidence="5" id="KW-1185">Reference proteome</keyword>
<dbReference type="InterPro" id="IPR042099">
    <property type="entry name" value="ANL_N_sf"/>
</dbReference>
<dbReference type="InterPro" id="IPR045851">
    <property type="entry name" value="AMP-bd_C_sf"/>
</dbReference>
<evidence type="ECO:0000259" key="3">
    <source>
        <dbReference type="Pfam" id="PF13193"/>
    </source>
</evidence>